<comment type="caution">
    <text evidence="1">The sequence shown here is derived from an EMBL/GenBank/DDBJ whole genome shotgun (WGS) entry which is preliminary data.</text>
</comment>
<protein>
    <submittedName>
        <fullName evidence="1">Uncharacterized protein</fullName>
    </submittedName>
</protein>
<reference evidence="1" key="1">
    <citation type="submission" date="2022-04" db="EMBL/GenBank/DDBJ databases">
        <title>Genome of the entomopathogenic fungus Entomophthora muscae.</title>
        <authorList>
            <person name="Elya C."/>
            <person name="Lovett B.R."/>
            <person name="Lee E."/>
            <person name="Macias A.M."/>
            <person name="Hajek A.E."/>
            <person name="De Bivort B.L."/>
            <person name="Kasson M.T."/>
            <person name="De Fine Licht H.H."/>
            <person name="Stajich J.E."/>
        </authorList>
    </citation>
    <scope>NUCLEOTIDE SEQUENCE</scope>
    <source>
        <strain evidence="1">Berkeley</strain>
    </source>
</reference>
<name>A0ACC2U486_9FUNG</name>
<dbReference type="Proteomes" id="UP001165960">
    <property type="component" value="Unassembled WGS sequence"/>
</dbReference>
<proteinExistence type="predicted"/>
<gene>
    <name evidence="1" type="ORF">DSO57_1013111</name>
</gene>
<evidence type="ECO:0000313" key="1">
    <source>
        <dbReference type="EMBL" id="KAJ9081582.1"/>
    </source>
</evidence>
<sequence length="188" mass="20971">MNHLIFSAVLTACLGIGGHPHYQPHEPFNDPNGKYFYKEPAQLNSSNQNSWPTLVFPHSTQSLCSVSEPLCVGDQGSRCHFRNEIGSGDLWPRRDDSADQLSTPVGWDRSYKESWGSFWGELSSDYLVRLVTEVDSLAAATSFSGMVFVRSQSAISSFGKEKVFRFDRLLSWMPNATLGLDPVSKSIF</sequence>
<evidence type="ECO:0000313" key="2">
    <source>
        <dbReference type="Proteomes" id="UP001165960"/>
    </source>
</evidence>
<dbReference type="EMBL" id="QTSX02001468">
    <property type="protein sequence ID" value="KAJ9081582.1"/>
    <property type="molecule type" value="Genomic_DNA"/>
</dbReference>
<accession>A0ACC2U486</accession>
<keyword evidence="2" id="KW-1185">Reference proteome</keyword>
<organism evidence="1 2">
    <name type="scientific">Entomophthora muscae</name>
    <dbReference type="NCBI Taxonomy" id="34485"/>
    <lineage>
        <taxon>Eukaryota</taxon>
        <taxon>Fungi</taxon>
        <taxon>Fungi incertae sedis</taxon>
        <taxon>Zoopagomycota</taxon>
        <taxon>Entomophthoromycotina</taxon>
        <taxon>Entomophthoromycetes</taxon>
        <taxon>Entomophthorales</taxon>
        <taxon>Entomophthoraceae</taxon>
        <taxon>Entomophthora</taxon>
    </lineage>
</organism>